<keyword evidence="2" id="KW-1185">Reference proteome</keyword>
<evidence type="ECO:0000313" key="1">
    <source>
        <dbReference type="EMBL" id="EPS62288.1"/>
    </source>
</evidence>
<reference evidence="1 2" key="1">
    <citation type="journal article" date="2013" name="BMC Genomics">
        <title>The miniature genome of a carnivorous plant Genlisea aurea contains a low number of genes and short non-coding sequences.</title>
        <authorList>
            <person name="Leushkin E.V."/>
            <person name="Sutormin R.A."/>
            <person name="Nabieva E.R."/>
            <person name="Penin A.A."/>
            <person name="Kondrashov A.S."/>
            <person name="Logacheva M.D."/>
        </authorList>
    </citation>
    <scope>NUCLEOTIDE SEQUENCE [LARGE SCALE GENOMIC DNA]</scope>
</reference>
<dbReference type="Proteomes" id="UP000015453">
    <property type="component" value="Unassembled WGS sequence"/>
</dbReference>
<gene>
    <name evidence="1" type="ORF">M569_12503</name>
</gene>
<evidence type="ECO:0000313" key="2">
    <source>
        <dbReference type="Proteomes" id="UP000015453"/>
    </source>
</evidence>
<dbReference type="EMBL" id="AUSU01006251">
    <property type="protein sequence ID" value="EPS62288.1"/>
    <property type="molecule type" value="Genomic_DNA"/>
</dbReference>
<accession>S8DHH7</accession>
<comment type="caution">
    <text evidence="1">The sequence shown here is derived from an EMBL/GenBank/DDBJ whole genome shotgun (WGS) entry which is preliminary data.</text>
</comment>
<dbReference type="AlphaFoldDB" id="S8DHH7"/>
<proteinExistence type="predicted"/>
<name>S8DHH7_9LAMI</name>
<organism evidence="1 2">
    <name type="scientific">Genlisea aurea</name>
    <dbReference type="NCBI Taxonomy" id="192259"/>
    <lineage>
        <taxon>Eukaryota</taxon>
        <taxon>Viridiplantae</taxon>
        <taxon>Streptophyta</taxon>
        <taxon>Embryophyta</taxon>
        <taxon>Tracheophyta</taxon>
        <taxon>Spermatophyta</taxon>
        <taxon>Magnoliopsida</taxon>
        <taxon>eudicotyledons</taxon>
        <taxon>Gunneridae</taxon>
        <taxon>Pentapetalae</taxon>
        <taxon>asterids</taxon>
        <taxon>lamiids</taxon>
        <taxon>Lamiales</taxon>
        <taxon>Lentibulariaceae</taxon>
        <taxon>Genlisea</taxon>
    </lineage>
</organism>
<protein>
    <submittedName>
        <fullName evidence="1">Uncharacterized protein</fullName>
    </submittedName>
</protein>
<sequence length="91" mass="10114">MAGLHTVILRQPVAPHSPNLNALQRFPLGNTLRAAKLSNLSLLLRGTDLQFPANRRQRLWLRFALPLIVAEVCLEVCTRKSNDGIGSFVAR</sequence>